<name>A0A3N3ZSH2_9MICC</name>
<dbReference type="EMBL" id="RKMF01000011">
    <property type="protein sequence ID" value="ROZ62656.1"/>
    <property type="molecule type" value="Genomic_DNA"/>
</dbReference>
<dbReference type="AlphaFoldDB" id="A0A3N3ZSH2"/>
<dbReference type="RefSeq" id="WP_123825516.1">
    <property type="nucleotide sequence ID" value="NZ_RKMF01000011.1"/>
</dbReference>
<keyword evidence="2" id="KW-1185">Reference proteome</keyword>
<reference evidence="1 2" key="1">
    <citation type="submission" date="2018-10" db="EMBL/GenBank/DDBJ databases">
        <title>Kocuria sp. M5W7-7, whole genome shotgun sequence.</title>
        <authorList>
            <person name="Tuo L."/>
        </authorList>
    </citation>
    <scope>NUCLEOTIDE SEQUENCE [LARGE SCALE GENOMIC DNA]</scope>
    <source>
        <strain evidence="1 2">M5W7-7</strain>
    </source>
</reference>
<sequence>MHKVFWSHRIVVTSLAVSALLVAGIALSGWYVGSRGAANSGGSPTVSGSTWVGPQGLVHTQNSDVDSLRDEGWTLPLVGLTGYRTEELRQTTVAGQPAVVVNVEYRGNRSIEVVEQRGEVDTEHPVDGFTGLPATAMGMEPTTVAGNVVWVYEGSPWRAMIVHDDVTYTLVSDDAPARMAAVVQQVEAGHRAILERPEELDRGTVDTILVGWRRILGLQ</sequence>
<dbReference type="Proteomes" id="UP000270616">
    <property type="component" value="Unassembled WGS sequence"/>
</dbReference>
<accession>A0A3N3ZSH2</accession>
<evidence type="ECO:0000313" key="1">
    <source>
        <dbReference type="EMBL" id="ROZ62656.1"/>
    </source>
</evidence>
<evidence type="ECO:0000313" key="2">
    <source>
        <dbReference type="Proteomes" id="UP000270616"/>
    </source>
</evidence>
<protein>
    <submittedName>
        <fullName evidence="1">Uncharacterized protein</fullName>
    </submittedName>
</protein>
<gene>
    <name evidence="1" type="ORF">EDL96_09305</name>
</gene>
<dbReference type="OrthoDB" id="4878945at2"/>
<proteinExistence type="predicted"/>
<comment type="caution">
    <text evidence="1">The sequence shown here is derived from an EMBL/GenBank/DDBJ whole genome shotgun (WGS) entry which is preliminary data.</text>
</comment>
<organism evidence="1 2">
    <name type="scientific">Kocuria soli</name>
    <dbReference type="NCBI Taxonomy" id="2485125"/>
    <lineage>
        <taxon>Bacteria</taxon>
        <taxon>Bacillati</taxon>
        <taxon>Actinomycetota</taxon>
        <taxon>Actinomycetes</taxon>
        <taxon>Micrococcales</taxon>
        <taxon>Micrococcaceae</taxon>
        <taxon>Kocuria</taxon>
    </lineage>
</organism>